<name>A0A8T8SBD8_9BASI</name>
<sequence length="59" mass="5217">GGVGVGGGAGGAVGAGAGGRAGDGGQAAAAALGAKRITYGATEIMSPSDFVQALAGLSR</sequence>
<feature type="non-terminal residue" evidence="1">
    <location>
        <position position="1"/>
    </location>
</feature>
<dbReference type="EMBL" id="LWDD02003690">
    <property type="protein sequence ID" value="KAE8236567.1"/>
    <property type="molecule type" value="Genomic_DNA"/>
</dbReference>
<organism evidence="1 2">
    <name type="scientific">Tilletia caries</name>
    <name type="common">wheat bunt fungus</name>
    <dbReference type="NCBI Taxonomy" id="13290"/>
    <lineage>
        <taxon>Eukaryota</taxon>
        <taxon>Fungi</taxon>
        <taxon>Dikarya</taxon>
        <taxon>Basidiomycota</taxon>
        <taxon>Ustilaginomycotina</taxon>
        <taxon>Exobasidiomycetes</taxon>
        <taxon>Tilletiales</taxon>
        <taxon>Tilletiaceae</taxon>
        <taxon>Tilletia</taxon>
    </lineage>
</organism>
<reference evidence="1" key="1">
    <citation type="submission" date="2016-04" db="EMBL/GenBank/DDBJ databases">
        <authorList>
            <person name="Nguyen H.D."/>
            <person name="Kesanakurti P."/>
            <person name="Cullis J."/>
            <person name="Levesque C.A."/>
            <person name="Hambleton S."/>
        </authorList>
    </citation>
    <scope>NUCLEOTIDE SEQUENCE</scope>
    <source>
        <strain evidence="1">DAOMC 238032</strain>
    </source>
</reference>
<comment type="caution">
    <text evidence="1">The sequence shown here is derived from an EMBL/GenBank/DDBJ whole genome shotgun (WGS) entry which is preliminary data.</text>
</comment>
<protein>
    <submittedName>
        <fullName evidence="1">Uncharacterized protein</fullName>
    </submittedName>
</protein>
<dbReference type="Proteomes" id="UP000077671">
    <property type="component" value="Unassembled WGS sequence"/>
</dbReference>
<dbReference type="AlphaFoldDB" id="A0A8T8SBD8"/>
<evidence type="ECO:0000313" key="2">
    <source>
        <dbReference type="Proteomes" id="UP000077671"/>
    </source>
</evidence>
<reference evidence="1" key="2">
    <citation type="journal article" date="2019" name="IMA Fungus">
        <title>Genome sequencing and comparison of five Tilletia species to identify candidate genes for the detection of regulated species infecting wheat.</title>
        <authorList>
            <person name="Nguyen H.D.T."/>
            <person name="Sultana T."/>
            <person name="Kesanakurti P."/>
            <person name="Hambleton S."/>
        </authorList>
    </citation>
    <scope>NUCLEOTIDE SEQUENCE</scope>
    <source>
        <strain evidence="1">DAOMC 238032</strain>
    </source>
</reference>
<evidence type="ECO:0000313" key="1">
    <source>
        <dbReference type="EMBL" id="KAE8236567.1"/>
    </source>
</evidence>
<gene>
    <name evidence="1" type="ORF">A4X03_0g9393</name>
</gene>
<proteinExistence type="predicted"/>
<accession>A0A8T8SBD8</accession>